<dbReference type="RefSeq" id="WP_013424905.1">
    <property type="nucleotide sequence ID" value="NC_014666.1"/>
</dbReference>
<dbReference type="InterPro" id="IPR020843">
    <property type="entry name" value="ER"/>
</dbReference>
<dbReference type="Pfam" id="PF00107">
    <property type="entry name" value="ADH_zinc_N"/>
    <property type="match status" value="1"/>
</dbReference>
<dbReference type="KEGG" id="fri:FraEuI1c_3780"/>
<dbReference type="GO" id="GO:0008270">
    <property type="term" value="F:zinc ion binding"/>
    <property type="evidence" value="ECO:0007669"/>
    <property type="project" value="InterPro"/>
</dbReference>
<dbReference type="HOGENOM" id="CLU_026673_3_1_11"/>
<sequence>MRAVWLREFGGPEMLVAGTAPDPVAGPGQVVVQVEVVNVTFLDTLIRSGAPGPFQVTAPVIPGNGVGGVVAEVGAGVDPGLLGRPVVASLGGSGGYAERVAADVDSLVEVPDGLGVDVATAVLADGRTASWLLDATKVAPGERVLVDGAAGGVGSMLVQLARAAGATVVAAAGGAAKVALAADLGAQVGVDYLREAWPDEVRDAVGAVDVALDGVGGAVGRAAFDLLAPGGRLLCYGLTSGSWAAVTDEEAAERGVTVVRGRPSPADNRRYLRAALAAAAAGGLRPLIGQRFPLEEAAAAHVAIAARATVGKTLLVVRR</sequence>
<keyword evidence="2" id="KW-0560">Oxidoreductase</keyword>
<evidence type="ECO:0000313" key="5">
    <source>
        <dbReference type="Proteomes" id="UP000002484"/>
    </source>
</evidence>
<dbReference type="eggNOG" id="COG0604">
    <property type="taxonomic scope" value="Bacteria"/>
</dbReference>
<dbReference type="Gene3D" id="3.90.180.10">
    <property type="entry name" value="Medium-chain alcohol dehydrogenases, catalytic domain"/>
    <property type="match status" value="1"/>
</dbReference>
<keyword evidence="5" id="KW-1185">Reference proteome</keyword>
<dbReference type="InterPro" id="IPR013154">
    <property type="entry name" value="ADH-like_N"/>
</dbReference>
<evidence type="ECO:0000259" key="3">
    <source>
        <dbReference type="SMART" id="SM00829"/>
    </source>
</evidence>
<dbReference type="PANTHER" id="PTHR48106">
    <property type="entry name" value="QUINONE OXIDOREDUCTASE PIG3-RELATED"/>
    <property type="match status" value="1"/>
</dbReference>
<dbReference type="EMBL" id="CP002299">
    <property type="protein sequence ID" value="ADP81787.1"/>
    <property type="molecule type" value="Genomic_DNA"/>
</dbReference>
<dbReference type="OrthoDB" id="5195079at2"/>
<dbReference type="Pfam" id="PF08240">
    <property type="entry name" value="ADH_N"/>
    <property type="match status" value="1"/>
</dbReference>
<evidence type="ECO:0000313" key="4">
    <source>
        <dbReference type="EMBL" id="ADP81787.1"/>
    </source>
</evidence>
<gene>
    <name evidence="4" type="ordered locus">FraEuI1c_3780</name>
</gene>
<dbReference type="InterPro" id="IPR011032">
    <property type="entry name" value="GroES-like_sf"/>
</dbReference>
<dbReference type="Gene3D" id="3.40.50.720">
    <property type="entry name" value="NAD(P)-binding Rossmann-like Domain"/>
    <property type="match status" value="1"/>
</dbReference>
<dbReference type="SUPFAM" id="SSF51735">
    <property type="entry name" value="NAD(P)-binding Rossmann-fold domains"/>
    <property type="match status" value="1"/>
</dbReference>
<dbReference type="SUPFAM" id="SSF50129">
    <property type="entry name" value="GroES-like"/>
    <property type="match status" value="1"/>
</dbReference>
<dbReference type="PROSITE" id="PS01162">
    <property type="entry name" value="QOR_ZETA_CRYSTAL"/>
    <property type="match status" value="1"/>
</dbReference>
<dbReference type="STRING" id="298654.FraEuI1c_3780"/>
<feature type="domain" description="Enoyl reductase (ER)" evidence="3">
    <location>
        <begin position="10"/>
        <end position="315"/>
    </location>
</feature>
<dbReference type="GO" id="GO:0016651">
    <property type="term" value="F:oxidoreductase activity, acting on NAD(P)H"/>
    <property type="evidence" value="ECO:0007669"/>
    <property type="project" value="TreeGrafter"/>
</dbReference>
<proteinExistence type="predicted"/>
<evidence type="ECO:0000256" key="1">
    <source>
        <dbReference type="ARBA" id="ARBA00022857"/>
    </source>
</evidence>
<keyword evidence="1" id="KW-0521">NADP</keyword>
<dbReference type="InterPro" id="IPR013149">
    <property type="entry name" value="ADH-like_C"/>
</dbReference>
<accession>E3J2X6</accession>
<dbReference type="InterPro" id="IPR002364">
    <property type="entry name" value="Quin_OxRdtase/zeta-crystal_CS"/>
</dbReference>
<reference evidence="4 5" key="1">
    <citation type="submission" date="2010-10" db="EMBL/GenBank/DDBJ databases">
        <title>Complete sequence of Frankia sp. EuI1c.</title>
        <authorList>
            <consortium name="US DOE Joint Genome Institute"/>
            <person name="Lucas S."/>
            <person name="Copeland A."/>
            <person name="Lapidus A."/>
            <person name="Cheng J.-F."/>
            <person name="Bruce D."/>
            <person name="Goodwin L."/>
            <person name="Pitluck S."/>
            <person name="Chertkov O."/>
            <person name="Detter J.C."/>
            <person name="Han C."/>
            <person name="Tapia R."/>
            <person name="Land M."/>
            <person name="Hauser L."/>
            <person name="Jeffries C."/>
            <person name="Kyrpides N."/>
            <person name="Ivanova N."/>
            <person name="Mikhailova N."/>
            <person name="Beauchemin N."/>
            <person name="Sen A."/>
            <person name="Sur S.A."/>
            <person name="Gtari M."/>
            <person name="Wall L."/>
            <person name="Tisa L."/>
            <person name="Woyke T."/>
        </authorList>
    </citation>
    <scope>NUCLEOTIDE SEQUENCE [LARGE SCALE GENOMIC DNA]</scope>
    <source>
        <strain evidence="5">DSM 45817 / CECT 9037 / EuI1c</strain>
    </source>
</reference>
<evidence type="ECO:0000256" key="2">
    <source>
        <dbReference type="ARBA" id="ARBA00023002"/>
    </source>
</evidence>
<protein>
    <submittedName>
        <fullName evidence="4">Alcohol dehydrogenase zinc-binding domain protein</fullName>
    </submittedName>
</protein>
<dbReference type="Proteomes" id="UP000002484">
    <property type="component" value="Chromosome"/>
</dbReference>
<dbReference type="InterPro" id="IPR036291">
    <property type="entry name" value="NAD(P)-bd_dom_sf"/>
</dbReference>
<dbReference type="SMART" id="SM00829">
    <property type="entry name" value="PKS_ER"/>
    <property type="match status" value="1"/>
</dbReference>
<dbReference type="AlphaFoldDB" id="E3J2X6"/>
<organism evidence="4 5">
    <name type="scientific">Pseudofrankia inefficax (strain DSM 45817 / CECT 9037 / DDB 130130 / EuI1c)</name>
    <name type="common">Frankia inefficax</name>
    <dbReference type="NCBI Taxonomy" id="298654"/>
    <lineage>
        <taxon>Bacteria</taxon>
        <taxon>Bacillati</taxon>
        <taxon>Actinomycetota</taxon>
        <taxon>Actinomycetes</taxon>
        <taxon>Frankiales</taxon>
        <taxon>Frankiaceae</taxon>
        <taxon>Pseudofrankia</taxon>
    </lineage>
</organism>
<dbReference type="GO" id="GO:0070402">
    <property type="term" value="F:NADPH binding"/>
    <property type="evidence" value="ECO:0007669"/>
    <property type="project" value="TreeGrafter"/>
</dbReference>
<dbReference type="InParanoid" id="E3J2X6"/>
<name>E3J2X6_PSEI1</name>